<gene>
    <name evidence="1" type="ORF">Sjap_012290</name>
</gene>
<evidence type="ECO:0000313" key="2">
    <source>
        <dbReference type="Proteomes" id="UP001417504"/>
    </source>
</evidence>
<evidence type="ECO:0000313" key="1">
    <source>
        <dbReference type="EMBL" id="KAK9122688.1"/>
    </source>
</evidence>
<organism evidence="1 2">
    <name type="scientific">Stephania japonica</name>
    <dbReference type="NCBI Taxonomy" id="461633"/>
    <lineage>
        <taxon>Eukaryota</taxon>
        <taxon>Viridiplantae</taxon>
        <taxon>Streptophyta</taxon>
        <taxon>Embryophyta</taxon>
        <taxon>Tracheophyta</taxon>
        <taxon>Spermatophyta</taxon>
        <taxon>Magnoliopsida</taxon>
        <taxon>Ranunculales</taxon>
        <taxon>Menispermaceae</taxon>
        <taxon>Menispermoideae</taxon>
        <taxon>Cissampelideae</taxon>
        <taxon>Stephania</taxon>
    </lineage>
</organism>
<reference evidence="1 2" key="1">
    <citation type="submission" date="2024-01" db="EMBL/GenBank/DDBJ databases">
        <title>Genome assemblies of Stephania.</title>
        <authorList>
            <person name="Yang L."/>
        </authorList>
    </citation>
    <scope>NUCLEOTIDE SEQUENCE [LARGE SCALE GENOMIC DNA]</scope>
    <source>
        <strain evidence="1">QJT</strain>
        <tissue evidence="1">Leaf</tissue>
    </source>
</reference>
<proteinExistence type="predicted"/>
<dbReference type="EMBL" id="JBBNAE010000005">
    <property type="protein sequence ID" value="KAK9122688.1"/>
    <property type="molecule type" value="Genomic_DNA"/>
</dbReference>
<name>A0AAP0IXG2_9MAGN</name>
<keyword evidence="2" id="KW-1185">Reference proteome</keyword>
<dbReference type="Proteomes" id="UP001417504">
    <property type="component" value="Unassembled WGS sequence"/>
</dbReference>
<dbReference type="Gene3D" id="3.20.20.70">
    <property type="entry name" value="Aldolase class I"/>
    <property type="match status" value="1"/>
</dbReference>
<comment type="caution">
    <text evidence="1">The sequence shown here is derived from an EMBL/GenBank/DDBJ whole genome shotgun (WGS) entry which is preliminary data.</text>
</comment>
<dbReference type="AlphaFoldDB" id="A0AAP0IXG2"/>
<sequence length="104" mass="11663">MLQTLPICPPKAPVHEKELWFILDVTLLFPLSTHYIQVAKKKSCEFEGSVRATITSKVELDMARQLAKLVVDEIKAGFSTSSKDDLEAVKMITKEVGNMNILFP</sequence>
<protein>
    <submittedName>
        <fullName evidence="1">Uncharacterized protein</fullName>
    </submittedName>
</protein>
<accession>A0AAP0IXG2</accession>
<dbReference type="InterPro" id="IPR013785">
    <property type="entry name" value="Aldolase_TIM"/>
</dbReference>